<accession>A0AAV2ZNG6</accession>
<dbReference type="InterPro" id="IPR005821">
    <property type="entry name" value="Ion_trans_dom"/>
</dbReference>
<dbReference type="InterPro" id="IPR001148">
    <property type="entry name" value="CA_dom"/>
</dbReference>
<dbReference type="Gene3D" id="1.10.238.10">
    <property type="entry name" value="EF-hand"/>
    <property type="match status" value="1"/>
</dbReference>
<dbReference type="InterPro" id="IPR027359">
    <property type="entry name" value="Volt_channel_dom_sf"/>
</dbReference>
<keyword evidence="8 19" id="KW-0812">Transmembrane</keyword>
<feature type="transmembrane region" description="Helical" evidence="19">
    <location>
        <begin position="1501"/>
        <end position="1524"/>
    </location>
</feature>
<evidence type="ECO:0000256" key="17">
    <source>
        <dbReference type="ARBA" id="ARBA00023303"/>
    </source>
</evidence>
<keyword evidence="10" id="KW-0106">Calcium</keyword>
<feature type="non-terminal residue" evidence="22">
    <location>
        <position position="1"/>
    </location>
</feature>
<evidence type="ECO:0000259" key="20">
    <source>
        <dbReference type="PROSITE" id="PS50222"/>
    </source>
</evidence>
<feature type="compositionally biased region" description="Acidic residues" evidence="18">
    <location>
        <begin position="1914"/>
        <end position="1927"/>
    </location>
</feature>
<dbReference type="CDD" id="cd03124">
    <property type="entry name" value="alpha_CA_prokaryotic_like"/>
    <property type="match status" value="1"/>
</dbReference>
<feature type="transmembrane region" description="Helical" evidence="19">
    <location>
        <begin position="632"/>
        <end position="651"/>
    </location>
</feature>
<dbReference type="SUPFAM" id="SSF51069">
    <property type="entry name" value="Carbonic anhydrase"/>
    <property type="match status" value="1"/>
</dbReference>
<feature type="transmembrane region" description="Helical" evidence="19">
    <location>
        <begin position="466"/>
        <end position="485"/>
    </location>
</feature>
<organism evidence="22 23">
    <name type="scientific">Lagenidium giganteum</name>
    <dbReference type="NCBI Taxonomy" id="4803"/>
    <lineage>
        <taxon>Eukaryota</taxon>
        <taxon>Sar</taxon>
        <taxon>Stramenopiles</taxon>
        <taxon>Oomycota</taxon>
        <taxon>Peronosporomycetes</taxon>
        <taxon>Pythiales</taxon>
        <taxon>Pythiaceae</taxon>
    </lineage>
</organism>
<keyword evidence="9" id="KW-0677">Repeat</keyword>
<keyword evidence="15" id="KW-0325">Glycoprotein</keyword>
<dbReference type="PROSITE" id="PS50222">
    <property type="entry name" value="EF_HAND_2"/>
    <property type="match status" value="1"/>
</dbReference>
<keyword evidence="16" id="KW-0456">Lyase</keyword>
<keyword evidence="11" id="KW-0851">Voltage-gated channel</keyword>
<dbReference type="InterPro" id="IPR031649">
    <property type="entry name" value="GPHH_dom"/>
</dbReference>
<keyword evidence="23" id="KW-1185">Reference proteome</keyword>
<evidence type="ECO:0000256" key="14">
    <source>
        <dbReference type="ARBA" id="ARBA00023136"/>
    </source>
</evidence>
<keyword evidence="4" id="KW-0813">Transport</keyword>
<dbReference type="SUPFAM" id="SSF81324">
    <property type="entry name" value="Voltage-gated potassium channels"/>
    <property type="match status" value="3"/>
</dbReference>
<dbReference type="PROSITE" id="PS51144">
    <property type="entry name" value="ALPHA_CA_2"/>
    <property type="match status" value="1"/>
</dbReference>
<dbReference type="Pfam" id="PF00194">
    <property type="entry name" value="Carb_anhydrase"/>
    <property type="match status" value="1"/>
</dbReference>
<feature type="transmembrane region" description="Helical" evidence="19">
    <location>
        <begin position="363"/>
        <end position="386"/>
    </location>
</feature>
<gene>
    <name evidence="22" type="ORF">N0F65_007566</name>
</gene>
<evidence type="ECO:0000256" key="10">
    <source>
        <dbReference type="ARBA" id="ARBA00022837"/>
    </source>
</evidence>
<evidence type="ECO:0000256" key="6">
    <source>
        <dbReference type="ARBA" id="ARBA00022568"/>
    </source>
</evidence>
<evidence type="ECO:0000256" key="15">
    <source>
        <dbReference type="ARBA" id="ARBA00023180"/>
    </source>
</evidence>
<feature type="transmembrane region" description="Helical" evidence="19">
    <location>
        <begin position="1592"/>
        <end position="1614"/>
    </location>
</feature>
<evidence type="ECO:0000256" key="1">
    <source>
        <dbReference type="ARBA" id="ARBA00001947"/>
    </source>
</evidence>
<dbReference type="Pfam" id="PF00520">
    <property type="entry name" value="Ion_trans"/>
    <property type="match status" value="4"/>
</dbReference>
<dbReference type="GO" id="GO:0005891">
    <property type="term" value="C:voltage-gated calcium channel complex"/>
    <property type="evidence" value="ECO:0007669"/>
    <property type="project" value="TreeGrafter"/>
</dbReference>
<dbReference type="PANTHER" id="PTHR45628">
    <property type="entry name" value="VOLTAGE-DEPENDENT CALCIUM CHANNEL TYPE A SUBUNIT ALPHA-1"/>
    <property type="match status" value="1"/>
</dbReference>
<feature type="transmembrane region" description="Helical" evidence="19">
    <location>
        <begin position="497"/>
        <end position="522"/>
    </location>
</feature>
<evidence type="ECO:0000259" key="21">
    <source>
        <dbReference type="PROSITE" id="PS51144"/>
    </source>
</evidence>
<dbReference type="Gene3D" id="2.30.29.30">
    <property type="entry name" value="Pleckstrin-homology domain (PH domain)/Phosphotyrosine-binding domain (PTB)"/>
    <property type="match status" value="1"/>
</dbReference>
<evidence type="ECO:0000256" key="18">
    <source>
        <dbReference type="SAM" id="MobiDB-lite"/>
    </source>
</evidence>
<keyword evidence="13" id="KW-0406">Ion transport</keyword>
<feature type="domain" description="EF-hand" evidence="20">
    <location>
        <begin position="1645"/>
        <end position="1680"/>
    </location>
</feature>
<feature type="transmembrane region" description="Helical" evidence="19">
    <location>
        <begin position="1184"/>
        <end position="1207"/>
    </location>
</feature>
<dbReference type="Gene3D" id="1.10.287.70">
    <property type="match status" value="4"/>
</dbReference>
<protein>
    <recommendedName>
        <fullName evidence="3">carbonic anhydrase</fullName>
        <ecNumber evidence="3">4.2.1.1</ecNumber>
    </recommendedName>
</protein>
<feature type="transmembrane region" description="Helical" evidence="19">
    <location>
        <begin position="311"/>
        <end position="338"/>
    </location>
</feature>
<evidence type="ECO:0000256" key="16">
    <source>
        <dbReference type="ARBA" id="ARBA00023239"/>
    </source>
</evidence>
<evidence type="ECO:0000256" key="4">
    <source>
        <dbReference type="ARBA" id="ARBA00022448"/>
    </source>
</evidence>
<evidence type="ECO:0000256" key="9">
    <source>
        <dbReference type="ARBA" id="ARBA00022737"/>
    </source>
</evidence>
<evidence type="ECO:0000256" key="2">
    <source>
        <dbReference type="ARBA" id="ARBA00004141"/>
    </source>
</evidence>
<feature type="domain" description="Alpha-carbonic anhydrase" evidence="21">
    <location>
        <begin position="1985"/>
        <end position="2236"/>
    </location>
</feature>
<comment type="cofactor">
    <cofactor evidence="1">
        <name>Zn(2+)</name>
        <dbReference type="ChEBI" id="CHEBI:29105"/>
    </cofactor>
</comment>
<feature type="transmembrane region" description="Helical" evidence="19">
    <location>
        <begin position="1289"/>
        <end position="1308"/>
    </location>
</feature>
<feature type="transmembrane region" description="Helical" evidence="19">
    <location>
        <begin position="671"/>
        <end position="690"/>
    </location>
</feature>
<dbReference type="Gene3D" id="1.20.120.350">
    <property type="entry name" value="Voltage-gated potassium channels. Chain C"/>
    <property type="match status" value="3"/>
</dbReference>
<name>A0AAV2ZNG6_9STRA</name>
<keyword evidence="6" id="KW-0109">Calcium transport</keyword>
<keyword evidence="14 19" id="KW-0472">Membrane</keyword>
<dbReference type="InterPro" id="IPR050599">
    <property type="entry name" value="VDCC_alpha-1_subunit"/>
</dbReference>
<feature type="region of interest" description="Disordered" evidence="18">
    <location>
        <begin position="1912"/>
        <end position="1960"/>
    </location>
</feature>
<evidence type="ECO:0000313" key="22">
    <source>
        <dbReference type="EMBL" id="DBA05404.1"/>
    </source>
</evidence>
<dbReference type="GO" id="GO:0008270">
    <property type="term" value="F:zinc ion binding"/>
    <property type="evidence" value="ECO:0007669"/>
    <property type="project" value="InterPro"/>
</dbReference>
<dbReference type="SMART" id="SM01057">
    <property type="entry name" value="Carb_anhydrase"/>
    <property type="match status" value="1"/>
</dbReference>
<evidence type="ECO:0000256" key="5">
    <source>
        <dbReference type="ARBA" id="ARBA00022553"/>
    </source>
</evidence>
<feature type="transmembrane region" description="Helical" evidence="19">
    <location>
        <begin position="702"/>
        <end position="723"/>
    </location>
</feature>
<sequence>RIDRGFRRPRKQQIERLESSSEAKGVWSVQVNRADATIVDIDDMVLETFRDQLRDGAISVYYHGVRGEPVRGVLELQEDKETLVWRNTNRFRYMQPPSARINLHDVRSVREGRQTSNFVRTIKYVPVEELPRNDDHCLSLCVPNNPEHHDDRVGESDRMLLSPTTERASALYSFDIEFDDCKTRDVALSFFREEASLNETTDVCDSSDIVVPRGWPTLCFQVITHPSFELLVFVVVVICLLCIALESFIIDDSERNATLLDDVLLPEISSPSLSATEGILLALLTAEQIAKVVALEGIRPLARVKWDLFDFAIVWVSWLALIPNTSFSGITMVTLRLFRGVRLFKHWEGFHHVVETFLLSLPMAWNALLCYLYYLFLFAILGMYLFNDSMAHRCSAFAPSSIPPAPMLPSPSMAPISASMTPAPAVQKEWVAAFPARFCRIRDPTTCKKPLECVTMKAPNNGYTGFHTFQASFLTVFLITLRAGFGSSLDGAVHSTSYLSAIFFIGLVVFVSYMILSLYVGIVRGSYITVTMVRKSKLEERLARLENYRAKNRVMFPSATERVPDLLELFHEKWRIGRNRAYQAFLESSLFTGAGSENAIWNRFRLRQDRLFYIIEHNSPLVDKATQICESVFFEHLMNFVVFLNSIFFAMEYHGMSREYSARLYAAENSLIILYVGEFFVVCVTAGGLRNYLKSPWNRLDFFLLMAAFLEYVCLATSLFLYADNYGRAIFVLRLFRLVRPFRVIRKKNELLHVLDALLASVQSLVSLVTFHIMINSFFAVVGMRLFGGKFPLTMRSHFNTFGDSMLTLFKIACGGNVWQIFHTALQATSFSTALCYFMAYFILCVSIVLNYMLVVLLRNFAMKEDERKKTLSDQFQERMLVMQRIHHFDEYAFLQDFSELYQSDIMYATLSGSAEKRAKIQMSVTEEIKARLLRVLPTSDFLKIKGISTRGGGGGSVRNGITYARLEASLSPPSRRTALTPVTSPSVSTHGGNHSPTPDRQLATLTPESPLVQEHQDQSLRARIKRFFGGEWLTEDVSLFMFPLHSRFRLKCKKLEKDIDKYVFSAIVLRTILLTIESPLYSNLIQEFTTLTDVLFVLVLLFEFSIKVVSRGFLFTPKSYLSNPWNQINMVVLMSCSLLLLLPHSTMITLFRLGRAFGPIRVFYRVKTFRVITEALKQSAKQIFCCVVITLFLFYSFATLGMQFFAGKFSFCNDPTVRSRVECDGFFVNTKSGVLMPRTWDNLAGMHFDNIGGAMGSVFVLVSKKGWLPVLNMAMDIVDSDHQPVQNASAYFALFFVSFIFLSRFYMLKVFGGIIMNNFRCYNGTLLLTNLQLIWMRNKQAILQIRPKYPLPRNEFLQRAQIFVQTRFFRAVISCTVLLHTFLLAWYRSPVGREWTDDTDGTTPGVWGCHFLFSTIYAMDAIMCVVSMGWKDFLMKGFTWRTTNACTAFIMLVGPLFSNSPVLLVLGMSRAFDFKHISLVFDRFFAIRTLFETLLGSVRLILKVTLLLGYVLFIFAIMAMQLFPLTRWNYGLDANANFATFPAAYTTFVKFAAGEDWYDTYQACSVGPPKCTSAGSFMTISLRQASDCGSAFFSSIFYHTYYILVALILQNLYIATMVDTYVSTFAIGGENEEESLQLLGFKSDDLKHFQAVWSEFDTEALGVVHKKHLLALMTRLESPLGIGDHASSRAKYGGDLAYTKRRAMYEDIDARVNELNHRLRITQDDPGSLLTCPSTVLRFTELLVVLSTRIVPLESFTVQDKVDELAVRGYVKRHRMAITIQSTFRMYRVLRRKKRRQQRLKYRVVPVNMENGNQKVEEVSQAVASVVVEDAQPVSNVIESAAAEALPATRSRSGSTTLTSVAAAIQESILATSPLRITPPPLSTQGSRRWSRDDMSLAIRTPLPMIEIAEHNADDDDDDEDEDEDANDRYASGVSDVAPRCRRSSRASVTAQRNNRSHTHRMRSSLVVFAVSSLVLGLAKSSGSRWGYREHDPSITGPSQWTNVNASCGGRHQSPVDLPTSGPDVINLWNKTTTAPLRFFGDCDKFALHTLDDAIHWDFTGDSKCKVSVYLDDAVSYSLAQFHIHTLSEHTIDGHRYAGEIHFVHQEIGGDGVLVTALLVDIQQEINDNAWVESVWRALPQSDQVQPEMVDLHLNYVDLLNHQTSSNHIFNYHGSLTTPPCSEIVSWWVIATPIGISEAEFKQLALAYSRRPVADTSGHDDRPIQPLNDRKVLYY</sequence>
<evidence type="ECO:0000313" key="23">
    <source>
        <dbReference type="Proteomes" id="UP001146120"/>
    </source>
</evidence>
<dbReference type="InterPro" id="IPR002048">
    <property type="entry name" value="EF_hand_dom"/>
</dbReference>
<dbReference type="GO" id="GO:0004089">
    <property type="term" value="F:carbonate dehydratase activity"/>
    <property type="evidence" value="ECO:0007669"/>
    <property type="project" value="UniProtKB-EC"/>
</dbReference>
<reference evidence="22" key="2">
    <citation type="journal article" date="2023" name="Microbiol Resour">
        <title>Decontamination and Annotation of the Draft Genome Sequence of the Oomycete Lagenidium giganteum ARSEF 373.</title>
        <authorList>
            <person name="Morgan W.R."/>
            <person name="Tartar A."/>
        </authorList>
    </citation>
    <scope>NUCLEOTIDE SEQUENCE</scope>
    <source>
        <strain evidence="22">ARSEF 373</strain>
    </source>
</reference>
<keyword evidence="5" id="KW-0597">Phosphoprotein</keyword>
<feature type="transmembrane region" description="Helical" evidence="19">
    <location>
        <begin position="1408"/>
        <end position="1427"/>
    </location>
</feature>
<reference evidence="22" key="1">
    <citation type="submission" date="2022-11" db="EMBL/GenBank/DDBJ databases">
        <authorList>
            <person name="Morgan W.R."/>
            <person name="Tartar A."/>
        </authorList>
    </citation>
    <scope>NUCLEOTIDE SEQUENCE</scope>
    <source>
        <strain evidence="22">ARSEF 373</strain>
    </source>
</reference>
<dbReference type="PROSITE" id="PS00162">
    <property type="entry name" value="ALPHA_CA_1"/>
    <property type="match status" value="1"/>
</dbReference>
<evidence type="ECO:0000256" key="7">
    <source>
        <dbReference type="ARBA" id="ARBA00022673"/>
    </source>
</evidence>
<feature type="transmembrane region" description="Helical" evidence="19">
    <location>
        <begin position="1131"/>
        <end position="1152"/>
    </location>
</feature>
<feature type="transmembrane region" description="Helical" evidence="19">
    <location>
        <begin position="765"/>
        <end position="787"/>
    </location>
</feature>
<keyword evidence="7" id="KW-0107">Calcium channel</keyword>
<dbReference type="GO" id="GO:0098703">
    <property type="term" value="P:calcium ion import across plasma membrane"/>
    <property type="evidence" value="ECO:0007669"/>
    <property type="project" value="TreeGrafter"/>
</dbReference>
<evidence type="ECO:0000256" key="3">
    <source>
        <dbReference type="ARBA" id="ARBA00012925"/>
    </source>
</evidence>
<evidence type="ECO:0000256" key="12">
    <source>
        <dbReference type="ARBA" id="ARBA00022989"/>
    </source>
</evidence>
<feature type="compositionally biased region" description="Polar residues" evidence="18">
    <location>
        <begin position="981"/>
        <end position="1004"/>
    </location>
</feature>
<dbReference type="Gene3D" id="3.10.200.10">
    <property type="entry name" value="Alpha carbonic anhydrase"/>
    <property type="match status" value="1"/>
</dbReference>
<feature type="transmembrane region" description="Helical" evidence="19">
    <location>
        <begin position="230"/>
        <end position="250"/>
    </location>
</feature>
<dbReference type="InterPro" id="IPR018338">
    <property type="entry name" value="Carbonic_anhydrase_a-class_CS"/>
</dbReference>
<evidence type="ECO:0000256" key="19">
    <source>
        <dbReference type="SAM" id="Phobius"/>
    </source>
</evidence>
<proteinExistence type="predicted"/>
<dbReference type="PROSITE" id="PS50096">
    <property type="entry name" value="IQ"/>
    <property type="match status" value="1"/>
</dbReference>
<feature type="transmembrane region" description="Helical" evidence="19">
    <location>
        <begin position="808"/>
        <end position="826"/>
    </location>
</feature>
<dbReference type="EMBL" id="DAKRPA010000001">
    <property type="protein sequence ID" value="DBA05404.1"/>
    <property type="molecule type" value="Genomic_DNA"/>
</dbReference>
<feature type="transmembrane region" description="Helical" evidence="19">
    <location>
        <begin position="838"/>
        <end position="862"/>
    </location>
</feature>
<dbReference type="Proteomes" id="UP001146120">
    <property type="component" value="Unassembled WGS sequence"/>
</dbReference>
<feature type="transmembrane region" description="Helical" evidence="19">
    <location>
        <begin position="1369"/>
        <end position="1388"/>
    </location>
</feature>
<keyword evidence="12 19" id="KW-1133">Transmembrane helix</keyword>
<dbReference type="EC" id="4.2.1.1" evidence="3"/>
<evidence type="ECO:0000256" key="11">
    <source>
        <dbReference type="ARBA" id="ARBA00022882"/>
    </source>
</evidence>
<dbReference type="Pfam" id="PF16905">
    <property type="entry name" value="GPHH"/>
    <property type="match status" value="1"/>
</dbReference>
<dbReference type="InterPro" id="IPR036398">
    <property type="entry name" value="CA_dom_sf"/>
</dbReference>
<comment type="caution">
    <text evidence="22">The sequence shown here is derived from an EMBL/GenBank/DDBJ whole genome shotgun (WGS) entry which is preliminary data.</text>
</comment>
<dbReference type="GO" id="GO:0005509">
    <property type="term" value="F:calcium ion binding"/>
    <property type="evidence" value="ECO:0007669"/>
    <property type="project" value="InterPro"/>
</dbReference>
<dbReference type="InterPro" id="IPR041891">
    <property type="entry name" value="Alpha_CA_prokaryot-like"/>
</dbReference>
<evidence type="ECO:0000256" key="13">
    <source>
        <dbReference type="ARBA" id="ARBA00023065"/>
    </source>
</evidence>
<evidence type="ECO:0000256" key="8">
    <source>
        <dbReference type="ARBA" id="ARBA00022692"/>
    </source>
</evidence>
<feature type="region of interest" description="Disordered" evidence="18">
    <location>
        <begin position="975"/>
        <end position="1004"/>
    </location>
</feature>
<comment type="subcellular location">
    <subcellularLocation>
        <location evidence="2">Membrane</location>
        <topology evidence="2">Multi-pass membrane protein</topology>
    </subcellularLocation>
</comment>
<keyword evidence="17" id="KW-0407">Ion channel</keyword>
<feature type="transmembrane region" description="Helical" evidence="19">
    <location>
        <begin position="1089"/>
        <end position="1111"/>
    </location>
</feature>
<dbReference type="GO" id="GO:0008331">
    <property type="term" value="F:high voltage-gated calcium channel activity"/>
    <property type="evidence" value="ECO:0007669"/>
    <property type="project" value="TreeGrafter"/>
</dbReference>
<dbReference type="InterPro" id="IPR011993">
    <property type="entry name" value="PH-like_dom_sf"/>
</dbReference>
<dbReference type="PANTHER" id="PTHR45628:SF7">
    <property type="entry name" value="VOLTAGE-DEPENDENT CALCIUM CHANNEL TYPE A SUBUNIT ALPHA-1"/>
    <property type="match status" value="1"/>
</dbReference>